<comment type="pathway">
    <text evidence="2 12">One-carbon metabolism; tetrahydrofolate interconversion.</text>
</comment>
<dbReference type="GO" id="GO:0035999">
    <property type="term" value="P:tetrahydrofolate interconversion"/>
    <property type="evidence" value="ECO:0007669"/>
    <property type="project" value="UniProtKB-UniPathway"/>
</dbReference>
<comment type="similarity">
    <text evidence="3 12">Belongs to the methylenetetrahydrofolate reductase family.</text>
</comment>
<evidence type="ECO:0000256" key="5">
    <source>
        <dbReference type="ARBA" id="ARBA00022630"/>
    </source>
</evidence>
<comment type="cofactor">
    <cofactor evidence="1 12">
        <name>FAD</name>
        <dbReference type="ChEBI" id="CHEBI:57692"/>
    </cofactor>
</comment>
<dbReference type="InterPro" id="IPR004620">
    <property type="entry name" value="MTHF_reductase_bac"/>
</dbReference>
<evidence type="ECO:0000256" key="3">
    <source>
        <dbReference type="ARBA" id="ARBA00006743"/>
    </source>
</evidence>
<dbReference type="EC" id="1.5.1.54" evidence="12"/>
<evidence type="ECO:0000256" key="7">
    <source>
        <dbReference type="ARBA" id="ARBA00023002"/>
    </source>
</evidence>
<evidence type="ECO:0000313" key="13">
    <source>
        <dbReference type="EMBL" id="MQP11386.1"/>
    </source>
</evidence>
<evidence type="ECO:0000256" key="12">
    <source>
        <dbReference type="RuleBase" id="RU003862"/>
    </source>
</evidence>
<comment type="caution">
    <text evidence="13">The sequence shown here is derived from an EMBL/GenBank/DDBJ whole genome shotgun (WGS) entry which is preliminary data.</text>
</comment>
<keyword evidence="7 12" id="KW-0560">Oxidoreductase</keyword>
<dbReference type="GO" id="GO:0009086">
    <property type="term" value="P:methionine biosynthetic process"/>
    <property type="evidence" value="ECO:0007669"/>
    <property type="project" value="UniProtKB-KW"/>
</dbReference>
<keyword evidence="6 12" id="KW-0274">FAD</keyword>
<evidence type="ECO:0000256" key="9">
    <source>
        <dbReference type="ARBA" id="ARBA00023167"/>
    </source>
</evidence>
<dbReference type="UniPathway" id="UPA00193"/>
<organism evidence="13 14">
    <name type="scientific">Segatella copri</name>
    <dbReference type="NCBI Taxonomy" id="165179"/>
    <lineage>
        <taxon>Bacteria</taxon>
        <taxon>Pseudomonadati</taxon>
        <taxon>Bacteroidota</taxon>
        <taxon>Bacteroidia</taxon>
        <taxon>Bacteroidales</taxon>
        <taxon>Prevotellaceae</taxon>
        <taxon>Segatella</taxon>
    </lineage>
</organism>
<dbReference type="NCBIfam" id="TIGR00676">
    <property type="entry name" value="fadh2"/>
    <property type="match status" value="1"/>
</dbReference>
<keyword evidence="9" id="KW-0486">Methionine biosynthesis</keyword>
<dbReference type="OrthoDB" id="9812555at2"/>
<gene>
    <name evidence="13" type="primary">metF</name>
    <name evidence="13" type="ORF">F7D20_05270</name>
</gene>
<accession>A0A6A7WAJ9</accession>
<keyword evidence="8" id="KW-0520">NAD</keyword>
<reference evidence="13 14" key="1">
    <citation type="submission" date="2019-09" db="EMBL/GenBank/DDBJ databases">
        <title>Distinct polysaccharide growth profiles of human intestinal Prevotella copri isolates.</title>
        <authorList>
            <person name="Fehlner-Peach H."/>
            <person name="Magnabosco C."/>
            <person name="Raghavan V."/>
            <person name="Scher J.U."/>
            <person name="Tett A."/>
            <person name="Cox L.M."/>
            <person name="Gottsegen C."/>
            <person name="Watters A."/>
            <person name="Wiltshire- Gordon J.D."/>
            <person name="Segata N."/>
            <person name="Bonneau R."/>
            <person name="Littman D.R."/>
        </authorList>
    </citation>
    <scope>NUCLEOTIDE SEQUENCE [LARGE SCALE GENOMIC DNA]</scope>
    <source>
        <strain evidence="14">iAQ1173</strain>
    </source>
</reference>
<evidence type="ECO:0000313" key="14">
    <source>
        <dbReference type="Proteomes" id="UP000384372"/>
    </source>
</evidence>
<dbReference type="InterPro" id="IPR029041">
    <property type="entry name" value="FAD-linked_oxidoreductase-like"/>
</dbReference>
<evidence type="ECO:0000256" key="4">
    <source>
        <dbReference type="ARBA" id="ARBA00022605"/>
    </source>
</evidence>
<comment type="catalytic activity">
    <reaction evidence="11">
        <text>(6S)-5-methyl-5,6,7,8-tetrahydrofolate + NAD(+) = (6R)-5,10-methylene-5,6,7,8-tetrahydrofolate + NADH + H(+)</text>
        <dbReference type="Rhea" id="RHEA:19821"/>
        <dbReference type="ChEBI" id="CHEBI:15378"/>
        <dbReference type="ChEBI" id="CHEBI:15636"/>
        <dbReference type="ChEBI" id="CHEBI:18608"/>
        <dbReference type="ChEBI" id="CHEBI:57540"/>
        <dbReference type="ChEBI" id="CHEBI:57945"/>
        <dbReference type="EC" id="1.5.1.54"/>
    </reaction>
    <physiologicalReaction direction="right-to-left" evidence="11">
        <dbReference type="Rhea" id="RHEA:19823"/>
    </physiologicalReaction>
</comment>
<dbReference type="GO" id="GO:0071949">
    <property type="term" value="F:FAD binding"/>
    <property type="evidence" value="ECO:0007669"/>
    <property type="project" value="TreeGrafter"/>
</dbReference>
<dbReference type="AlphaFoldDB" id="A0A6A7WAJ9"/>
<keyword evidence="4" id="KW-0028">Amino-acid biosynthesis</keyword>
<keyword evidence="5 12" id="KW-0285">Flavoprotein</keyword>
<dbReference type="GO" id="GO:0106312">
    <property type="term" value="F:methylenetetrahydrofolate reductase (NADH) activity"/>
    <property type="evidence" value="ECO:0007669"/>
    <property type="project" value="UniProtKB-EC"/>
</dbReference>
<comment type="pathway">
    <text evidence="10">Amino-acid biosynthesis; L-methionine biosynthesis via de novo pathway.</text>
</comment>
<dbReference type="PANTHER" id="PTHR45754">
    <property type="entry name" value="METHYLENETETRAHYDROFOLATE REDUCTASE"/>
    <property type="match status" value="1"/>
</dbReference>
<dbReference type="Gene3D" id="3.20.20.220">
    <property type="match status" value="1"/>
</dbReference>
<protein>
    <recommendedName>
        <fullName evidence="12">Methylenetetrahydrofolate reductase</fullName>
        <ecNumber evidence="12">1.5.1.54</ecNumber>
    </recommendedName>
</protein>
<dbReference type="EMBL" id="VZAD01000042">
    <property type="protein sequence ID" value="MQP11386.1"/>
    <property type="molecule type" value="Genomic_DNA"/>
</dbReference>
<evidence type="ECO:0000256" key="10">
    <source>
        <dbReference type="ARBA" id="ARBA00034478"/>
    </source>
</evidence>
<keyword evidence="14" id="KW-1185">Reference proteome</keyword>
<dbReference type="GO" id="GO:0005829">
    <property type="term" value="C:cytosol"/>
    <property type="evidence" value="ECO:0007669"/>
    <property type="project" value="InterPro"/>
</dbReference>
<dbReference type="FunFam" id="3.20.20.220:FF:000015">
    <property type="entry name" value="Methylenetetrahydrofolate reductase"/>
    <property type="match status" value="1"/>
</dbReference>
<dbReference type="Pfam" id="PF02219">
    <property type="entry name" value="MTHFR"/>
    <property type="match status" value="1"/>
</dbReference>
<dbReference type="SUPFAM" id="SSF51730">
    <property type="entry name" value="FAD-linked oxidoreductase"/>
    <property type="match status" value="1"/>
</dbReference>
<dbReference type="PANTHER" id="PTHR45754:SF3">
    <property type="entry name" value="METHYLENETETRAHYDROFOLATE REDUCTASE (NADPH)"/>
    <property type="match status" value="1"/>
</dbReference>
<sequence length="318" mass="36164">MNIADFLNKEGQKRGFSFEVLPPLKGNGTAALFRTIDSLKEFDPRFINITTHHSEYVYKELENGLLTRQRVRRRPGTIAIAGAIQNKYDIPVIPHIICSGASKEDIEYELLDLQFLGISNVLVLRGDKAKEDRQFTPTPNGHAHATDLLEQISQFNEGFFMDGTPIKHPGEKFYCGVACYPEKHEEAPNLEQDLQHLKEKQDLGASYAVTQLFYDNQKFYDFVERARKMGITMPIIPAIKPFAKLSQLTMVPKTFHCDIPEELAQEVLKCKTDDDAKALGIEWTTTQVKDLFEHGYSHVHFFTVSAVESVKQIAKILF</sequence>
<dbReference type="Proteomes" id="UP000384372">
    <property type="component" value="Unassembled WGS sequence"/>
</dbReference>
<evidence type="ECO:0000256" key="2">
    <source>
        <dbReference type="ARBA" id="ARBA00004777"/>
    </source>
</evidence>
<evidence type="ECO:0000256" key="6">
    <source>
        <dbReference type="ARBA" id="ARBA00022827"/>
    </source>
</evidence>
<dbReference type="CDD" id="cd00537">
    <property type="entry name" value="MTHFR"/>
    <property type="match status" value="1"/>
</dbReference>
<name>A0A6A7WAJ9_9BACT</name>
<evidence type="ECO:0000256" key="8">
    <source>
        <dbReference type="ARBA" id="ARBA00023027"/>
    </source>
</evidence>
<dbReference type="InterPro" id="IPR003171">
    <property type="entry name" value="Mehydrof_redctse-like"/>
</dbReference>
<dbReference type="RefSeq" id="WP_158463141.1">
    <property type="nucleotide sequence ID" value="NZ_VZAD01000042.1"/>
</dbReference>
<evidence type="ECO:0000256" key="11">
    <source>
        <dbReference type="ARBA" id="ARBA00048628"/>
    </source>
</evidence>
<evidence type="ECO:0000256" key="1">
    <source>
        <dbReference type="ARBA" id="ARBA00001974"/>
    </source>
</evidence>
<proteinExistence type="inferred from homology"/>